<feature type="signal peptide" evidence="1">
    <location>
        <begin position="1"/>
        <end position="21"/>
    </location>
</feature>
<sequence length="440" mass="48209">MTKMNAIYNMLRLFLVTAFGAATLAQTSSTASIIGAECAKPICVSSNVSKSEMSKLYAQCGLQRTDNAACKRINPLLTTKNRASLVHHGILMPRTIVSRGQTLLEGEGYRQAPQVADELDVASLTGLRTQSLSGKPDVVGAFRLICPPSHISWDDPIVHPGQPGANMHLHIFFGNTRTDANSTYESLRTTGDSTCFNALNRSAYWQPALVGELAGGEDVVIVEEYTNFYYKRRPKGDPGAEGIPISIPRGLRFVFGDPQHPAQFKCVSANEGSNVTRFQGSMQVALAACATGQHLVILQSTPECWNGSQLDSDDHRSHLAYPIKDASTGWKKRCPATHPYLIPKLTYQRVFTIRADDVKTSWHFDHDVYPHADYMMAWDDLIIDTWTANCIDKLLNCSAADLGNATGLKKSHLYKERMAQAAVRVPIPARGQRAEASGGI</sequence>
<accession>A0A6I4SYY1</accession>
<evidence type="ECO:0000313" key="4">
    <source>
        <dbReference type="Proteomes" id="UP000433652"/>
    </source>
</evidence>
<comment type="caution">
    <text evidence="3">The sequence shown here is derived from an EMBL/GenBank/DDBJ whole genome shotgun (WGS) entry which is preliminary data.</text>
</comment>
<keyword evidence="4" id="KW-1185">Reference proteome</keyword>
<organism evidence="3 4">
    <name type="scientific">Croceibacterium salegens</name>
    <dbReference type="NCBI Taxonomy" id="1737568"/>
    <lineage>
        <taxon>Bacteria</taxon>
        <taxon>Pseudomonadati</taxon>
        <taxon>Pseudomonadota</taxon>
        <taxon>Alphaproteobacteria</taxon>
        <taxon>Sphingomonadales</taxon>
        <taxon>Erythrobacteraceae</taxon>
        <taxon>Croceibacterium</taxon>
    </lineage>
</organism>
<feature type="domain" description="DUF1996" evidence="2">
    <location>
        <begin position="155"/>
        <end position="378"/>
    </location>
</feature>
<name>A0A6I4SYY1_9SPHN</name>
<feature type="chain" id="PRO_5026086973" evidence="1">
    <location>
        <begin position="22"/>
        <end position="440"/>
    </location>
</feature>
<dbReference type="EMBL" id="WTYM01000035">
    <property type="protein sequence ID" value="MXO59482.1"/>
    <property type="molecule type" value="Genomic_DNA"/>
</dbReference>
<evidence type="ECO:0000256" key="1">
    <source>
        <dbReference type="SAM" id="SignalP"/>
    </source>
</evidence>
<protein>
    <submittedName>
        <fullName evidence="3">DUF1996 domain-containing protein</fullName>
    </submittedName>
</protein>
<keyword evidence="1" id="KW-0732">Signal</keyword>
<evidence type="ECO:0000313" key="3">
    <source>
        <dbReference type="EMBL" id="MXO59482.1"/>
    </source>
</evidence>
<dbReference type="AlphaFoldDB" id="A0A6I4SYY1"/>
<dbReference type="PANTHER" id="PTHR43662:SF3">
    <property type="entry name" value="DOMAIN PROTEIN, PUTATIVE (AFU_ORTHOLOGUE AFUA_6G11970)-RELATED"/>
    <property type="match status" value="1"/>
</dbReference>
<evidence type="ECO:0000259" key="2">
    <source>
        <dbReference type="Pfam" id="PF09362"/>
    </source>
</evidence>
<proteinExistence type="predicted"/>
<dbReference type="OrthoDB" id="581239at2"/>
<reference evidence="3 4" key="1">
    <citation type="submission" date="2019-12" db="EMBL/GenBank/DDBJ databases">
        <title>Genomic-based taxomic classification of the family Erythrobacteraceae.</title>
        <authorList>
            <person name="Xu L."/>
        </authorList>
    </citation>
    <scope>NUCLEOTIDE SEQUENCE [LARGE SCALE GENOMIC DNA]</scope>
    <source>
        <strain evidence="3 4">MCCC 1K01500</strain>
    </source>
</reference>
<gene>
    <name evidence="3" type="ORF">GRI89_07995</name>
</gene>
<dbReference type="PANTHER" id="PTHR43662">
    <property type="match status" value="1"/>
</dbReference>
<dbReference type="InterPro" id="IPR018535">
    <property type="entry name" value="DUF1996"/>
</dbReference>
<dbReference type="Pfam" id="PF09362">
    <property type="entry name" value="DUF1996"/>
    <property type="match status" value="1"/>
</dbReference>
<dbReference type="Proteomes" id="UP000433652">
    <property type="component" value="Unassembled WGS sequence"/>
</dbReference>